<reference evidence="8 9" key="1">
    <citation type="submission" date="2018-05" db="EMBL/GenBank/DDBJ databases">
        <title>Candidatus Cardinium hertigii Genome Assembly.</title>
        <authorList>
            <person name="Showmaker K.C."/>
            <person name="Walden K.O."/>
            <person name="Fields C.J."/>
            <person name="Lambert K.N."/>
            <person name="Hudson M.E."/>
        </authorList>
    </citation>
    <scope>NUCLEOTIDE SEQUENCE [LARGE SCALE GENOMIC DNA]</scope>
    <source>
        <strain evidence="9">cHgTN10</strain>
    </source>
</reference>
<dbReference type="PRINTS" id="PR00690">
    <property type="entry name" value="ADHESNFAMILY"/>
</dbReference>
<evidence type="ECO:0000256" key="2">
    <source>
        <dbReference type="ARBA" id="ARBA00011028"/>
    </source>
</evidence>
<dbReference type="PANTHER" id="PTHR42953">
    <property type="entry name" value="HIGH-AFFINITY ZINC UPTAKE SYSTEM PROTEIN ZNUA-RELATED"/>
    <property type="match status" value="1"/>
</dbReference>
<dbReference type="Gene3D" id="3.40.50.1980">
    <property type="entry name" value="Nitrogenase molybdenum iron protein domain"/>
    <property type="match status" value="2"/>
</dbReference>
<dbReference type="InterPro" id="IPR050492">
    <property type="entry name" value="Bact_metal-bind_prot9"/>
</dbReference>
<evidence type="ECO:0000256" key="6">
    <source>
        <dbReference type="RuleBase" id="RU003512"/>
    </source>
</evidence>
<dbReference type="GO" id="GO:0030313">
    <property type="term" value="C:cell envelope"/>
    <property type="evidence" value="ECO:0007669"/>
    <property type="project" value="UniProtKB-SubCell"/>
</dbReference>
<dbReference type="Proteomes" id="UP000245872">
    <property type="component" value="Chromosome"/>
</dbReference>
<evidence type="ECO:0000313" key="9">
    <source>
        <dbReference type="Proteomes" id="UP000245872"/>
    </source>
</evidence>
<feature type="chain" id="PRO_5016295256" evidence="7">
    <location>
        <begin position="31"/>
        <end position="314"/>
    </location>
</feature>
<dbReference type="InterPro" id="IPR006128">
    <property type="entry name" value="Lipoprotein_PsaA-like"/>
</dbReference>
<evidence type="ECO:0000256" key="3">
    <source>
        <dbReference type="ARBA" id="ARBA00022448"/>
    </source>
</evidence>
<keyword evidence="4" id="KW-0479">Metal-binding</keyword>
<dbReference type="InterPro" id="IPR006127">
    <property type="entry name" value="ZnuA-like"/>
</dbReference>
<organism evidence="8 9">
    <name type="scientific">Candidatus Cardinium hertigii</name>
    <dbReference type="NCBI Taxonomy" id="247481"/>
    <lineage>
        <taxon>Bacteria</taxon>
        <taxon>Pseudomonadati</taxon>
        <taxon>Bacteroidota</taxon>
        <taxon>Cytophagia</taxon>
        <taxon>Cytophagales</taxon>
        <taxon>Amoebophilaceae</taxon>
        <taxon>Candidatus Cardinium</taxon>
    </lineage>
</organism>
<keyword evidence="5 7" id="KW-0732">Signal</keyword>
<dbReference type="EMBL" id="CP029619">
    <property type="protein sequence ID" value="AWN81466.1"/>
    <property type="molecule type" value="Genomic_DNA"/>
</dbReference>
<dbReference type="GO" id="GO:0007155">
    <property type="term" value="P:cell adhesion"/>
    <property type="evidence" value="ECO:0007669"/>
    <property type="project" value="InterPro"/>
</dbReference>
<evidence type="ECO:0000256" key="4">
    <source>
        <dbReference type="ARBA" id="ARBA00022723"/>
    </source>
</evidence>
<feature type="signal peptide" evidence="7">
    <location>
        <begin position="1"/>
        <end position="30"/>
    </location>
</feature>
<dbReference type="InterPro" id="IPR006129">
    <property type="entry name" value="AdhesinB"/>
</dbReference>
<dbReference type="GO" id="GO:0030001">
    <property type="term" value="P:metal ion transport"/>
    <property type="evidence" value="ECO:0007669"/>
    <property type="project" value="InterPro"/>
</dbReference>
<dbReference type="GO" id="GO:0046872">
    <property type="term" value="F:metal ion binding"/>
    <property type="evidence" value="ECO:0007669"/>
    <property type="project" value="UniProtKB-KW"/>
</dbReference>
<comment type="similarity">
    <text evidence="2 6">Belongs to the bacterial solute-binding protein 9 family.</text>
</comment>
<keyword evidence="9" id="KW-1185">Reference proteome</keyword>
<keyword evidence="3 6" id="KW-0813">Transport</keyword>
<evidence type="ECO:0000313" key="8">
    <source>
        <dbReference type="EMBL" id="AWN81466.1"/>
    </source>
</evidence>
<comment type="subcellular location">
    <subcellularLocation>
        <location evidence="1">Cell envelope</location>
    </subcellularLocation>
</comment>
<accession>A0A2Z3LC09</accession>
<dbReference type="KEGG" id="cher:DK880_00129"/>
<protein>
    <submittedName>
        <fullName evidence="8">Periplasmic zinc-binding protein TroA</fullName>
    </submittedName>
</protein>
<dbReference type="RefSeq" id="WP_109996923.1">
    <property type="nucleotide sequence ID" value="NZ_CP029619.1"/>
</dbReference>
<dbReference type="PANTHER" id="PTHR42953:SF1">
    <property type="entry name" value="METAL-BINDING PROTEIN HI_0362-RELATED"/>
    <property type="match status" value="1"/>
</dbReference>
<gene>
    <name evidence="8" type="primary">troA</name>
    <name evidence="8" type="ORF">DK880_00129</name>
</gene>
<evidence type="ECO:0000256" key="7">
    <source>
        <dbReference type="SAM" id="SignalP"/>
    </source>
</evidence>
<dbReference type="SUPFAM" id="SSF53807">
    <property type="entry name" value="Helical backbone' metal receptor"/>
    <property type="match status" value="1"/>
</dbReference>
<name>A0A2Z3LC09_9BACT</name>
<proteinExistence type="inferred from homology"/>
<evidence type="ECO:0000256" key="1">
    <source>
        <dbReference type="ARBA" id="ARBA00004196"/>
    </source>
</evidence>
<dbReference type="AlphaFoldDB" id="A0A2Z3LC09"/>
<sequence length="314" mass="35028" precursor="true">MLITRIKNNSIHFYRFCLSLLSLLCICSCADTTSDNVFTILTTTSILADTVRNIVKEDASVVSLMGPGIDPHTYQTTQKDVKKLTHADIIFYNGLYLEGKMSDLLGKIAENRKVYAVGDALDPRQLIYDAAVFPLGVDPHIWFNIKLWKEIVAFISSKLQEARPESAVYYQRNTAVYLEALEVLHQEVTRQIRSIPKAQRVLITAHDAFGYFGRAYDIEVKGLQGVSTVSECGLQDIHHIVQLILERNIKAVFFETSVSDKSMRAVLEGCSHYGYKVKMGGSLYSDALDESNTPAGTYCGMIQANTKAIVNALK</sequence>
<dbReference type="Pfam" id="PF01297">
    <property type="entry name" value="ZnuA"/>
    <property type="match status" value="1"/>
</dbReference>
<dbReference type="PRINTS" id="PR00691">
    <property type="entry name" value="ADHESINB"/>
</dbReference>
<evidence type="ECO:0000256" key="5">
    <source>
        <dbReference type="ARBA" id="ARBA00022729"/>
    </source>
</evidence>
<dbReference type="OrthoDB" id="9793396at2"/>